<feature type="transmembrane region" description="Helical" evidence="12">
    <location>
        <begin position="269"/>
        <end position="288"/>
    </location>
</feature>
<evidence type="ECO:0000256" key="8">
    <source>
        <dbReference type="ARBA" id="ARBA00023133"/>
    </source>
</evidence>
<organism evidence="13 14">
    <name type="scientific">Subtercola vilae</name>
    <dbReference type="NCBI Taxonomy" id="2056433"/>
    <lineage>
        <taxon>Bacteria</taxon>
        <taxon>Bacillati</taxon>
        <taxon>Actinomycetota</taxon>
        <taxon>Actinomycetes</taxon>
        <taxon>Micrococcales</taxon>
        <taxon>Microbacteriaceae</taxon>
        <taxon>Subtercola</taxon>
    </lineage>
</organism>
<comment type="subcellular location">
    <subcellularLocation>
        <location evidence="1">Membrane</location>
        <topology evidence="1">Multi-pass membrane protein</topology>
    </subcellularLocation>
</comment>
<feature type="transmembrane region" description="Helical" evidence="12">
    <location>
        <begin position="321"/>
        <end position="342"/>
    </location>
</feature>
<dbReference type="InterPro" id="IPR003780">
    <property type="entry name" value="COX15/CtaA_fam"/>
</dbReference>
<keyword evidence="5 12" id="KW-1133">Transmembrane helix</keyword>
<keyword evidence="9 12" id="KW-0472">Membrane</keyword>
<keyword evidence="14" id="KW-1185">Reference proteome</keyword>
<keyword evidence="7" id="KW-0408">Iron</keyword>
<dbReference type="OrthoDB" id="5241540at2"/>
<feature type="transmembrane region" description="Helical" evidence="12">
    <location>
        <begin position="20"/>
        <end position="41"/>
    </location>
</feature>
<evidence type="ECO:0000256" key="7">
    <source>
        <dbReference type="ARBA" id="ARBA00023004"/>
    </source>
</evidence>
<dbReference type="GO" id="GO:0016491">
    <property type="term" value="F:oxidoreductase activity"/>
    <property type="evidence" value="ECO:0007669"/>
    <property type="project" value="UniProtKB-KW"/>
</dbReference>
<proteinExistence type="predicted"/>
<evidence type="ECO:0000256" key="6">
    <source>
        <dbReference type="ARBA" id="ARBA00023002"/>
    </source>
</evidence>
<keyword evidence="6" id="KW-0560">Oxidoreductase</keyword>
<sequence>MNRLLSRLAAVLPARIDGRVRLLAWASLVVQIILVGTGGAVRLTGSGLGCPTWPQCTAGSFVSTPEMGVHGIIEFTNRLLTFVIVIIAILVFVAVLRMRRERRDLFVLTLLQGLSIPLQAVIGGITVLTGLNPYIVGVHFVISIGLVVVTTMLVYRVYFGPRSALGIARAEAGAVDARSSALVASLLPSGRDRASASRTGVGTAVAAEGAGLSLVVPIWYLRISQVTAVFVGLTVIMGILTTGSGPHAGDANTPRNGLNTDVMEHIHSYPAYATFALTLVLVIVALALRLPRRWPVTLLIIEVVQIAVGLTQSRLGLPPALVVAHMILAATLVAAMTATLLAQRSRATAPFTSADSAAPFASTSGKSIDFPQNVA</sequence>
<gene>
    <name evidence="13" type="ORF">D4765_01695</name>
</gene>
<evidence type="ECO:0000256" key="2">
    <source>
        <dbReference type="ARBA" id="ARBA00022475"/>
    </source>
</evidence>
<dbReference type="EMBL" id="QYRT01000002">
    <property type="protein sequence ID" value="TIH40718.1"/>
    <property type="molecule type" value="Genomic_DNA"/>
</dbReference>
<dbReference type="PANTHER" id="PTHR35457:SF1">
    <property type="entry name" value="HEME A SYNTHASE"/>
    <property type="match status" value="1"/>
</dbReference>
<evidence type="ECO:0000256" key="1">
    <source>
        <dbReference type="ARBA" id="ARBA00004141"/>
    </source>
</evidence>
<dbReference type="GO" id="GO:0006784">
    <property type="term" value="P:heme A biosynthetic process"/>
    <property type="evidence" value="ECO:0007669"/>
    <property type="project" value="InterPro"/>
</dbReference>
<comment type="caution">
    <text evidence="13">The sequence shown here is derived from an EMBL/GenBank/DDBJ whole genome shotgun (WGS) entry which is preliminary data.</text>
</comment>
<keyword evidence="4" id="KW-0479">Metal-binding</keyword>
<dbReference type="RefSeq" id="WP_136640489.1">
    <property type="nucleotide sequence ID" value="NZ_QYRT01000002.1"/>
</dbReference>
<evidence type="ECO:0000256" key="4">
    <source>
        <dbReference type="ARBA" id="ARBA00022723"/>
    </source>
</evidence>
<feature type="transmembrane region" description="Helical" evidence="12">
    <location>
        <begin position="105"/>
        <end position="128"/>
    </location>
</feature>
<dbReference type="AlphaFoldDB" id="A0A4T2CER1"/>
<reference evidence="13 14" key="1">
    <citation type="journal article" date="2019" name="Microorganisms">
        <title>Systematic Affiliation and Genome Analysis of Subtercola vilae DB165(T) with Particular Emphasis on Cold Adaptation of an Isolate from a High-Altitude Cold Volcano Lake.</title>
        <authorList>
            <person name="Villalobos A.S."/>
            <person name="Wiese J."/>
            <person name="Imhoff J.F."/>
            <person name="Dorador C."/>
            <person name="Keller A."/>
            <person name="Hentschel U."/>
        </authorList>
    </citation>
    <scope>NUCLEOTIDE SEQUENCE [LARGE SCALE GENOMIC DNA]</scope>
    <source>
        <strain evidence="13 14">DB165</strain>
    </source>
</reference>
<protein>
    <submittedName>
        <fullName evidence="13">Heme A synthase</fullName>
    </submittedName>
</protein>
<evidence type="ECO:0000256" key="3">
    <source>
        <dbReference type="ARBA" id="ARBA00022692"/>
    </source>
</evidence>
<evidence type="ECO:0000256" key="9">
    <source>
        <dbReference type="ARBA" id="ARBA00023136"/>
    </source>
</evidence>
<dbReference type="GO" id="GO:0046872">
    <property type="term" value="F:metal ion binding"/>
    <property type="evidence" value="ECO:0007669"/>
    <property type="project" value="UniProtKB-KW"/>
</dbReference>
<dbReference type="Proteomes" id="UP000306192">
    <property type="component" value="Unassembled WGS sequence"/>
</dbReference>
<feature type="transmembrane region" description="Helical" evidence="12">
    <location>
        <begin position="228"/>
        <end position="249"/>
    </location>
</feature>
<evidence type="ECO:0000256" key="10">
    <source>
        <dbReference type="ARBA" id="ARBA00023157"/>
    </source>
</evidence>
<dbReference type="InterPro" id="IPR050450">
    <property type="entry name" value="COX15/CtaA_HemeA_synthase"/>
</dbReference>
<evidence type="ECO:0000313" key="14">
    <source>
        <dbReference type="Proteomes" id="UP000306192"/>
    </source>
</evidence>
<feature type="transmembrane region" description="Helical" evidence="12">
    <location>
        <begin position="79"/>
        <end position="98"/>
    </location>
</feature>
<feature type="transmembrane region" description="Helical" evidence="12">
    <location>
        <begin position="134"/>
        <end position="155"/>
    </location>
</feature>
<dbReference type="PANTHER" id="PTHR35457">
    <property type="entry name" value="HEME A SYNTHASE"/>
    <property type="match status" value="1"/>
</dbReference>
<evidence type="ECO:0000256" key="5">
    <source>
        <dbReference type="ARBA" id="ARBA00022989"/>
    </source>
</evidence>
<dbReference type="GO" id="GO:0016020">
    <property type="term" value="C:membrane"/>
    <property type="evidence" value="ECO:0007669"/>
    <property type="project" value="UniProtKB-SubCell"/>
</dbReference>
<dbReference type="Pfam" id="PF02628">
    <property type="entry name" value="COX15-CtaA"/>
    <property type="match status" value="1"/>
</dbReference>
<keyword evidence="10" id="KW-1015">Disulfide bond</keyword>
<comment type="pathway">
    <text evidence="11">Porphyrin-containing compound metabolism.</text>
</comment>
<accession>A0A4T2CER1</accession>
<evidence type="ECO:0000313" key="13">
    <source>
        <dbReference type="EMBL" id="TIH40718.1"/>
    </source>
</evidence>
<evidence type="ECO:0000256" key="12">
    <source>
        <dbReference type="SAM" id="Phobius"/>
    </source>
</evidence>
<evidence type="ECO:0000256" key="11">
    <source>
        <dbReference type="ARBA" id="ARBA00023444"/>
    </source>
</evidence>
<keyword evidence="8" id="KW-0350">Heme biosynthesis</keyword>
<name>A0A4T2CER1_9MICO</name>
<keyword evidence="2" id="KW-1003">Cell membrane</keyword>
<keyword evidence="3 12" id="KW-0812">Transmembrane</keyword>